<dbReference type="AlphaFoldDB" id="A0AAF1C3U8"/>
<accession>A0AAF1C3U8</accession>
<feature type="region of interest" description="Disordered" evidence="1">
    <location>
        <begin position="469"/>
        <end position="521"/>
    </location>
</feature>
<sequence>MSSDPFDPSGAPREPDPNQWEELLRSMFGADADEAMAELKSRGLDPELLAAGSALQNDPAMLRQVLDQVKQMLTATGTGPVNADVAHDVARQAAVAEGDPSLSARDTRVATEALSVAELWLDAATELPPGGGRSLAWSRSEWVEHTLPAWSALAQPVAASVADALGAVLRDQLPEDLSELGGPDSGIPGMAGLSSFFGGTDGFDPAQMMRQIGSAVFGMQVGTAAGTLSREVFGATDIGVPLLSEPATVLVPSNVKAFAEGLDAPEDEVRLFLALREVAHARLFTHVSWLRGHLLGLVEAYAQGITIDMSALESSMREIDPTDTEALRGALSGGVFGLQSTPEQEATLLRLETVLALVEGWVDEVVTRAALPHLPHSVALREMIRRRRAAGGPAEQTFASLVGLELRPRRSRDAATLWATIDAQVGSEARDAVWDHPDLLPGTEDLDDPAGYFSRREQVTAEQSDVDKALAEIFGDDTAGEPSAAGSDEGSVQTDGPTSASSPDDETSGDETDGQGSAPRT</sequence>
<dbReference type="PANTHER" id="PTHR39420">
    <property type="match status" value="1"/>
</dbReference>
<evidence type="ECO:0000313" key="3">
    <source>
        <dbReference type="Proteomes" id="UP001304340"/>
    </source>
</evidence>
<dbReference type="InterPro" id="IPR042271">
    <property type="entry name" value="Zinicin_2_N"/>
</dbReference>
<keyword evidence="2" id="KW-0482">Metalloprotease</keyword>
<name>A0AAF1C3U8_9MICO</name>
<dbReference type="EMBL" id="CP138359">
    <property type="protein sequence ID" value="WPF81408.1"/>
    <property type="molecule type" value="Genomic_DNA"/>
</dbReference>
<keyword evidence="2" id="KW-0645">Protease</keyword>
<keyword evidence="2" id="KW-0378">Hydrolase</keyword>
<dbReference type="RefSeq" id="WP_319155864.1">
    <property type="nucleotide sequence ID" value="NZ_CP138359.1"/>
</dbReference>
<dbReference type="Pfam" id="PF10103">
    <property type="entry name" value="Zincin_2"/>
    <property type="match status" value="1"/>
</dbReference>
<dbReference type="InterPro" id="IPR018766">
    <property type="entry name" value="Zinicin_2"/>
</dbReference>
<gene>
    <name evidence="2" type="ORF">SANBI_002702</name>
</gene>
<feature type="compositionally biased region" description="Acidic residues" evidence="1">
    <location>
        <begin position="503"/>
        <end position="513"/>
    </location>
</feature>
<organism evidence="2 3">
    <name type="scientific">Sanguibacter biliveldensis</name>
    <dbReference type="NCBI Taxonomy" id="3030830"/>
    <lineage>
        <taxon>Bacteria</taxon>
        <taxon>Bacillati</taxon>
        <taxon>Actinomycetota</taxon>
        <taxon>Actinomycetes</taxon>
        <taxon>Micrococcales</taxon>
        <taxon>Sanguibacteraceae</taxon>
        <taxon>Sanguibacter</taxon>
    </lineage>
</organism>
<dbReference type="SUPFAM" id="SSF55486">
    <property type="entry name" value="Metalloproteases ('zincins'), catalytic domain"/>
    <property type="match status" value="1"/>
</dbReference>
<dbReference type="PANTHER" id="PTHR39420:SF2">
    <property type="entry name" value="HYDROLASE"/>
    <property type="match status" value="1"/>
</dbReference>
<proteinExistence type="predicted"/>
<evidence type="ECO:0000313" key="2">
    <source>
        <dbReference type="EMBL" id="WPF81408.1"/>
    </source>
</evidence>
<feature type="compositionally biased region" description="Polar residues" evidence="1">
    <location>
        <begin position="490"/>
        <end position="502"/>
    </location>
</feature>
<dbReference type="Proteomes" id="UP001304340">
    <property type="component" value="Chromosome"/>
</dbReference>
<evidence type="ECO:0000256" key="1">
    <source>
        <dbReference type="SAM" id="MobiDB-lite"/>
    </source>
</evidence>
<dbReference type="NCBIfam" id="TIGR03624">
    <property type="entry name" value="putative hydrolase"/>
    <property type="match status" value="1"/>
</dbReference>
<keyword evidence="3" id="KW-1185">Reference proteome</keyword>
<reference evidence="3" key="1">
    <citation type="submission" date="2023-11" db="EMBL/GenBank/DDBJ databases">
        <authorList>
            <person name="Helweg L.P."/>
            <person name="Kiel A."/>
            <person name="Hitz F."/>
            <person name="Ruckert-Reed C."/>
            <person name="Busche T."/>
            <person name="Kaltschmidt B."/>
            <person name="Kaltschmidt C."/>
        </authorList>
    </citation>
    <scope>NUCLEOTIDE SEQUENCE [LARGE SCALE GENOMIC DNA]</scope>
    <source>
        <strain evidence="3">4.1</strain>
    </source>
</reference>
<dbReference type="GO" id="GO:0008237">
    <property type="term" value="F:metallopeptidase activity"/>
    <property type="evidence" value="ECO:0007669"/>
    <property type="project" value="UniProtKB-KW"/>
</dbReference>
<dbReference type="KEGG" id="sbil:SANBI_002702"/>
<protein>
    <submittedName>
        <fullName evidence="2">Zinc-dependent metalloprotease</fullName>
    </submittedName>
</protein>
<dbReference type="Gene3D" id="1.20.150.30">
    <property type="entry name" value="Zincin-like metallopeptidase, N-terminal domain"/>
    <property type="match status" value="1"/>
</dbReference>